<organism evidence="1 2">
    <name type="scientific">Trachymyrmex cornetzi</name>
    <dbReference type="NCBI Taxonomy" id="471704"/>
    <lineage>
        <taxon>Eukaryota</taxon>
        <taxon>Metazoa</taxon>
        <taxon>Ecdysozoa</taxon>
        <taxon>Arthropoda</taxon>
        <taxon>Hexapoda</taxon>
        <taxon>Insecta</taxon>
        <taxon>Pterygota</taxon>
        <taxon>Neoptera</taxon>
        <taxon>Endopterygota</taxon>
        <taxon>Hymenoptera</taxon>
        <taxon>Apocrita</taxon>
        <taxon>Aculeata</taxon>
        <taxon>Formicoidea</taxon>
        <taxon>Formicidae</taxon>
        <taxon>Myrmicinae</taxon>
        <taxon>Trachymyrmex</taxon>
    </lineage>
</organism>
<protein>
    <submittedName>
        <fullName evidence="1">Uncharacterized protein</fullName>
    </submittedName>
</protein>
<reference evidence="1 2" key="1">
    <citation type="submission" date="2015-09" db="EMBL/GenBank/DDBJ databases">
        <title>Trachymyrmex cornetzi WGS genome.</title>
        <authorList>
            <person name="Nygaard S."/>
            <person name="Hu H."/>
            <person name="Boomsma J."/>
            <person name="Zhang G."/>
        </authorList>
    </citation>
    <scope>NUCLEOTIDE SEQUENCE [LARGE SCALE GENOMIC DNA]</scope>
    <source>
        <strain evidence="1">Tcor2-1</strain>
        <tissue evidence="1">Whole body</tissue>
    </source>
</reference>
<dbReference type="Proteomes" id="UP000078492">
    <property type="component" value="Unassembled WGS sequence"/>
</dbReference>
<feature type="non-terminal residue" evidence="1">
    <location>
        <position position="1"/>
    </location>
</feature>
<accession>A0A151JCI3</accession>
<dbReference type="AlphaFoldDB" id="A0A151JCI3"/>
<evidence type="ECO:0000313" key="2">
    <source>
        <dbReference type="Proteomes" id="UP000078492"/>
    </source>
</evidence>
<evidence type="ECO:0000313" key="1">
    <source>
        <dbReference type="EMBL" id="KYN23471.1"/>
    </source>
</evidence>
<gene>
    <name evidence="1" type="ORF">ALC57_04107</name>
</gene>
<dbReference type="EMBL" id="KQ979038">
    <property type="protein sequence ID" value="KYN23471.1"/>
    <property type="molecule type" value="Genomic_DNA"/>
</dbReference>
<sequence>VSWSILGMPAFRESYSPLHQGEEQPDTELFFQLQRNIKRNGLRNSSVMFCELSIRLLLALMKWTARFMKRWHSKNGPRHRENPRNANSYTESTHGSLKKIVTYYKYIYIPIVATKFSSMCRKCIVSL</sequence>
<proteinExistence type="predicted"/>
<keyword evidence="2" id="KW-1185">Reference proteome</keyword>
<name>A0A151JCI3_9HYME</name>